<dbReference type="HOGENOM" id="CLU_2935518_0_0_11"/>
<proteinExistence type="predicted"/>
<accession>B2GGE7</accession>
<sequence length="60" mass="6554">MPIDPCGPEPRRVPGRRGYESETPGENHPINAIRDLAAGLGRVRGVAYAEQCALVRQVRT</sequence>
<reference evidence="2 3" key="1">
    <citation type="journal article" date="2008" name="J. Bacteriol.">
        <title>Complete genome sequence of the soil actinomycete Kocuria rhizophila.</title>
        <authorList>
            <person name="Takarada H."/>
            <person name="Sekine M."/>
            <person name="Kosugi H."/>
            <person name="Matsuo Y."/>
            <person name="Fujisawa T."/>
            <person name="Omata S."/>
            <person name="Kishi E."/>
            <person name="Shimizu A."/>
            <person name="Tsukatani N."/>
            <person name="Tanikawa S."/>
            <person name="Fujita N."/>
            <person name="Harayama S."/>
        </authorList>
    </citation>
    <scope>NUCLEOTIDE SEQUENCE [LARGE SCALE GENOMIC DNA]</scope>
    <source>
        <strain evidence="3">ATCC 9341 / DSM 348 / NBRC 103217 / DC2201</strain>
    </source>
</reference>
<dbReference type="OrthoDB" id="116799at2"/>
<dbReference type="KEGG" id="krh:KRH_11400"/>
<feature type="compositionally biased region" description="Basic and acidic residues" evidence="1">
    <location>
        <begin position="9"/>
        <end position="20"/>
    </location>
</feature>
<dbReference type="EMBL" id="AP009152">
    <property type="protein sequence ID" value="BAG29487.1"/>
    <property type="molecule type" value="Genomic_DNA"/>
</dbReference>
<organism evidence="2 3">
    <name type="scientific">Kocuria rhizophila (strain ATCC 9341 / DSM 348 / NBRC 103217 / DC2201)</name>
    <dbReference type="NCBI Taxonomy" id="378753"/>
    <lineage>
        <taxon>Bacteria</taxon>
        <taxon>Bacillati</taxon>
        <taxon>Actinomycetota</taxon>
        <taxon>Actinomycetes</taxon>
        <taxon>Micrococcales</taxon>
        <taxon>Micrococcaceae</taxon>
        <taxon>Kocuria</taxon>
    </lineage>
</organism>
<protein>
    <submittedName>
        <fullName evidence="2">Uncharacterized protein</fullName>
    </submittedName>
</protein>
<dbReference type="STRING" id="378753.KRH_11400"/>
<keyword evidence="3" id="KW-1185">Reference proteome</keyword>
<dbReference type="Proteomes" id="UP000008838">
    <property type="component" value="Chromosome"/>
</dbReference>
<feature type="region of interest" description="Disordered" evidence="1">
    <location>
        <begin position="1"/>
        <end position="30"/>
    </location>
</feature>
<dbReference type="RefSeq" id="WP_012398208.1">
    <property type="nucleotide sequence ID" value="NC_010617.1"/>
</dbReference>
<evidence type="ECO:0000313" key="2">
    <source>
        <dbReference type="EMBL" id="BAG29487.1"/>
    </source>
</evidence>
<name>B2GGE7_KOCRD</name>
<gene>
    <name evidence="2" type="ordered locus">KRH_11400</name>
</gene>
<evidence type="ECO:0000256" key="1">
    <source>
        <dbReference type="SAM" id="MobiDB-lite"/>
    </source>
</evidence>
<evidence type="ECO:0000313" key="3">
    <source>
        <dbReference type="Proteomes" id="UP000008838"/>
    </source>
</evidence>
<dbReference type="AlphaFoldDB" id="B2GGE7"/>